<dbReference type="InterPro" id="IPR000527">
    <property type="entry name" value="Flag_Lring"/>
</dbReference>
<organism evidence="11 12">
    <name type="scientific">Undibacterium rugosum</name>
    <dbReference type="NCBI Taxonomy" id="2762291"/>
    <lineage>
        <taxon>Bacteria</taxon>
        <taxon>Pseudomonadati</taxon>
        <taxon>Pseudomonadota</taxon>
        <taxon>Betaproteobacteria</taxon>
        <taxon>Burkholderiales</taxon>
        <taxon>Oxalobacteraceae</taxon>
        <taxon>Undibacterium</taxon>
    </lineage>
</organism>
<keyword evidence="7 9" id="KW-0975">Bacterial flagellum</keyword>
<evidence type="ECO:0000256" key="6">
    <source>
        <dbReference type="ARBA" id="ARBA00023136"/>
    </source>
</evidence>
<keyword evidence="11" id="KW-0969">Cilium</keyword>
<dbReference type="HAMAP" id="MF_00415">
    <property type="entry name" value="FlgH"/>
    <property type="match status" value="1"/>
</dbReference>
<sequence length="221" mass="23146">MKFAKPAYLLSVVLLSACAGAPAPIVHQPMSLPSQSAKPLREANGAIFQSASYRPLYEDARARMVGDTLTITIAEKTSAAKASANSNSKSSSLALATPNLFGLNAATTSRGSVNTNGSSKFDEKGAETASNSFTGTIAVTVIDVLPNGNLLVSGEKQLAFDKGAEFVRFSGVVNPTTIAAGNVVASTQVADARFEYRSNTRIDATEMNSMLGRLFLSFLPM</sequence>
<dbReference type="AlphaFoldDB" id="A0A923I7L0"/>
<protein>
    <recommendedName>
        <fullName evidence="9">Flagellar L-ring protein</fullName>
    </recommendedName>
    <alternativeName>
        <fullName evidence="9">Basal body L-ring protein</fullName>
    </alternativeName>
</protein>
<comment type="subcellular location">
    <subcellularLocation>
        <location evidence="9">Cell outer membrane</location>
        <topology evidence="9">Lipid-anchor</topology>
    </subcellularLocation>
    <subcellularLocation>
        <location evidence="9">Bacterial flagellum basal body</location>
    </subcellularLocation>
    <subcellularLocation>
        <location evidence="2">Membrane</location>
    </subcellularLocation>
</comment>
<keyword evidence="6 9" id="KW-0472">Membrane</keyword>
<dbReference type="GO" id="GO:0009427">
    <property type="term" value="C:bacterial-type flagellum basal body, distal rod, L ring"/>
    <property type="evidence" value="ECO:0007669"/>
    <property type="project" value="InterPro"/>
</dbReference>
<dbReference type="Pfam" id="PF02107">
    <property type="entry name" value="FlgH"/>
    <property type="match status" value="1"/>
</dbReference>
<comment type="similarity">
    <text evidence="3 9">Belongs to the FlgH family.</text>
</comment>
<dbReference type="Proteomes" id="UP000612361">
    <property type="component" value="Unassembled WGS sequence"/>
</dbReference>
<evidence type="ECO:0000313" key="12">
    <source>
        <dbReference type="Proteomes" id="UP000612361"/>
    </source>
</evidence>
<evidence type="ECO:0000256" key="1">
    <source>
        <dbReference type="ARBA" id="ARBA00002591"/>
    </source>
</evidence>
<keyword evidence="11" id="KW-0966">Cell projection</keyword>
<evidence type="ECO:0000256" key="8">
    <source>
        <dbReference type="ARBA" id="ARBA00023237"/>
    </source>
</evidence>
<dbReference type="RefSeq" id="WP_186880627.1">
    <property type="nucleotide sequence ID" value="NZ_JACOGG010000005.1"/>
</dbReference>
<evidence type="ECO:0000256" key="9">
    <source>
        <dbReference type="HAMAP-Rule" id="MF_00415"/>
    </source>
</evidence>
<evidence type="ECO:0000256" key="2">
    <source>
        <dbReference type="ARBA" id="ARBA00004370"/>
    </source>
</evidence>
<dbReference type="PANTHER" id="PTHR34933">
    <property type="entry name" value="FLAGELLAR L-RING PROTEIN"/>
    <property type="match status" value="1"/>
</dbReference>
<evidence type="ECO:0000256" key="10">
    <source>
        <dbReference type="SAM" id="SignalP"/>
    </source>
</evidence>
<keyword evidence="12" id="KW-1185">Reference proteome</keyword>
<proteinExistence type="inferred from homology"/>
<name>A0A923I7L0_9BURK</name>
<reference evidence="11" key="1">
    <citation type="submission" date="2020-08" db="EMBL/GenBank/DDBJ databases">
        <title>Novel species isolated from subtropical streams in China.</title>
        <authorList>
            <person name="Lu H."/>
        </authorList>
    </citation>
    <scope>NUCLEOTIDE SEQUENCE</scope>
    <source>
        <strain evidence="11">CY7W</strain>
    </source>
</reference>
<dbReference type="GO" id="GO:0003774">
    <property type="term" value="F:cytoskeletal motor activity"/>
    <property type="evidence" value="ECO:0007669"/>
    <property type="project" value="InterPro"/>
</dbReference>
<gene>
    <name evidence="9" type="primary">flgH</name>
    <name evidence="11" type="ORF">H8K47_06665</name>
</gene>
<evidence type="ECO:0000313" key="11">
    <source>
        <dbReference type="EMBL" id="MBC3935038.1"/>
    </source>
</evidence>
<keyword evidence="5 9" id="KW-0732">Signal</keyword>
<accession>A0A923I7L0</accession>
<comment type="function">
    <text evidence="1 9">Assembles around the rod to form the L-ring and probably protects the motor/basal body from shearing forces during rotation.</text>
</comment>
<evidence type="ECO:0000256" key="3">
    <source>
        <dbReference type="ARBA" id="ARBA00006929"/>
    </source>
</evidence>
<comment type="subunit">
    <text evidence="4 9">The basal body constitutes a major portion of the flagellar organelle and consists of four rings (L,P,S, and M) mounted on a central rod.</text>
</comment>
<keyword evidence="9" id="KW-0449">Lipoprotein</keyword>
<evidence type="ECO:0000256" key="5">
    <source>
        <dbReference type="ARBA" id="ARBA00022729"/>
    </source>
</evidence>
<dbReference type="PRINTS" id="PR01008">
    <property type="entry name" value="FLGLRINGFLGH"/>
</dbReference>
<dbReference type="GO" id="GO:0071973">
    <property type="term" value="P:bacterial-type flagellum-dependent cell motility"/>
    <property type="evidence" value="ECO:0007669"/>
    <property type="project" value="InterPro"/>
</dbReference>
<keyword evidence="8 9" id="KW-0998">Cell outer membrane</keyword>
<keyword evidence="11" id="KW-0282">Flagellum</keyword>
<feature type="signal peptide" evidence="10">
    <location>
        <begin position="1"/>
        <end position="21"/>
    </location>
</feature>
<comment type="caution">
    <text evidence="11">The sequence shown here is derived from an EMBL/GenBank/DDBJ whole genome shotgun (WGS) entry which is preliminary data.</text>
</comment>
<dbReference type="EMBL" id="JACOGG010000005">
    <property type="protein sequence ID" value="MBC3935038.1"/>
    <property type="molecule type" value="Genomic_DNA"/>
</dbReference>
<dbReference type="PROSITE" id="PS51257">
    <property type="entry name" value="PROKAR_LIPOPROTEIN"/>
    <property type="match status" value="1"/>
</dbReference>
<feature type="chain" id="PRO_5037104810" description="Flagellar L-ring protein" evidence="10">
    <location>
        <begin position="22"/>
        <end position="221"/>
    </location>
</feature>
<dbReference type="GO" id="GO:0009279">
    <property type="term" value="C:cell outer membrane"/>
    <property type="evidence" value="ECO:0007669"/>
    <property type="project" value="UniProtKB-SubCell"/>
</dbReference>
<dbReference type="PANTHER" id="PTHR34933:SF3">
    <property type="entry name" value="FLAGELLAR L-RING PROTEIN"/>
    <property type="match status" value="1"/>
</dbReference>
<evidence type="ECO:0000256" key="4">
    <source>
        <dbReference type="ARBA" id="ARBA00011439"/>
    </source>
</evidence>
<evidence type="ECO:0000256" key="7">
    <source>
        <dbReference type="ARBA" id="ARBA00023143"/>
    </source>
</evidence>